<dbReference type="Bgee" id="ENSOCUG00000025783">
    <property type="expression patterns" value="Expressed in ovary"/>
</dbReference>
<dbReference type="Gene3D" id="2.60.40.10">
    <property type="entry name" value="Immunoglobulins"/>
    <property type="match status" value="1"/>
</dbReference>
<evidence type="ECO:0000256" key="5">
    <source>
        <dbReference type="SAM" id="SignalP"/>
    </source>
</evidence>
<evidence type="ECO:0000313" key="7">
    <source>
        <dbReference type="Ensembl" id="ENSOCUP00000019483.2"/>
    </source>
</evidence>
<dbReference type="InterPro" id="IPR013783">
    <property type="entry name" value="Ig-like_fold"/>
</dbReference>
<keyword evidence="3" id="KW-1280">Immunoglobulin</keyword>
<dbReference type="FunFam" id="2.60.40.10:FF:002198">
    <property type="entry name" value="Immunoglobulin heavy variable 5-2"/>
    <property type="match status" value="1"/>
</dbReference>
<evidence type="ECO:0000256" key="3">
    <source>
        <dbReference type="ARBA" id="ARBA00043265"/>
    </source>
</evidence>
<dbReference type="SMR" id="G1TR34"/>
<evidence type="ECO:0000256" key="1">
    <source>
        <dbReference type="ARBA" id="ARBA00022859"/>
    </source>
</evidence>
<dbReference type="HOGENOM" id="CLU_077975_5_2_1"/>
<reference evidence="7" key="2">
    <citation type="submission" date="2025-08" db="UniProtKB">
        <authorList>
            <consortium name="Ensembl"/>
        </authorList>
    </citation>
    <scope>IDENTIFICATION</scope>
    <source>
        <strain evidence="7">Thorbecke</strain>
    </source>
</reference>
<feature type="compositionally biased region" description="Polar residues" evidence="4">
    <location>
        <begin position="149"/>
        <end position="167"/>
    </location>
</feature>
<evidence type="ECO:0000256" key="4">
    <source>
        <dbReference type="SAM" id="MobiDB-lite"/>
    </source>
</evidence>
<dbReference type="InterPro" id="IPR050199">
    <property type="entry name" value="IgHV"/>
</dbReference>
<dbReference type="InterPro" id="IPR003599">
    <property type="entry name" value="Ig_sub"/>
</dbReference>
<evidence type="ECO:0000313" key="8">
    <source>
        <dbReference type="Proteomes" id="UP000001811"/>
    </source>
</evidence>
<evidence type="ECO:0000256" key="2">
    <source>
        <dbReference type="ARBA" id="ARBA00023130"/>
    </source>
</evidence>
<feature type="domain" description="Ig-like" evidence="6">
    <location>
        <begin position="34"/>
        <end position="129"/>
    </location>
</feature>
<reference evidence="7 8" key="1">
    <citation type="journal article" date="2011" name="Nature">
        <title>A high-resolution map of human evolutionary constraint using 29 mammals.</title>
        <authorList>
            <person name="Lindblad-Toh K."/>
            <person name="Garber M."/>
            <person name="Zuk O."/>
            <person name="Lin M.F."/>
            <person name="Parker B.J."/>
            <person name="Washietl S."/>
            <person name="Kheradpour P."/>
            <person name="Ernst J."/>
            <person name="Jordan G."/>
            <person name="Mauceli E."/>
            <person name="Ward L.D."/>
            <person name="Lowe C.B."/>
            <person name="Holloway A.K."/>
            <person name="Clamp M."/>
            <person name="Gnerre S."/>
            <person name="Alfoldi J."/>
            <person name="Beal K."/>
            <person name="Chang J."/>
            <person name="Clawson H."/>
            <person name="Cuff J."/>
            <person name="Di Palma F."/>
            <person name="Fitzgerald S."/>
            <person name="Flicek P."/>
            <person name="Guttman M."/>
            <person name="Hubisz M.J."/>
            <person name="Jaffe D.B."/>
            <person name="Jungreis I."/>
            <person name="Kent W.J."/>
            <person name="Kostka D."/>
            <person name="Lara M."/>
            <person name="Martins A.L."/>
            <person name="Massingham T."/>
            <person name="Moltke I."/>
            <person name="Raney B.J."/>
            <person name="Rasmussen M.D."/>
            <person name="Robinson J."/>
            <person name="Stark A."/>
            <person name="Vilella A.J."/>
            <person name="Wen J."/>
            <person name="Xie X."/>
            <person name="Zody M.C."/>
            <person name="Baldwin J."/>
            <person name="Bloom T."/>
            <person name="Chin C.W."/>
            <person name="Heiman D."/>
            <person name="Nicol R."/>
            <person name="Nusbaum C."/>
            <person name="Young S."/>
            <person name="Wilkinson J."/>
            <person name="Worley K.C."/>
            <person name="Kovar C.L."/>
            <person name="Muzny D.M."/>
            <person name="Gibbs R.A."/>
            <person name="Cree A."/>
            <person name="Dihn H.H."/>
            <person name="Fowler G."/>
            <person name="Jhangiani S."/>
            <person name="Joshi V."/>
            <person name="Lee S."/>
            <person name="Lewis L.R."/>
            <person name="Nazareth L.V."/>
            <person name="Okwuonu G."/>
            <person name="Santibanez J."/>
            <person name="Warren W.C."/>
            <person name="Mardis E.R."/>
            <person name="Weinstock G.M."/>
            <person name="Wilson R.K."/>
            <person name="Delehaunty K."/>
            <person name="Dooling D."/>
            <person name="Fronik C."/>
            <person name="Fulton L."/>
            <person name="Fulton B."/>
            <person name="Graves T."/>
            <person name="Minx P."/>
            <person name="Sodergren E."/>
            <person name="Birney E."/>
            <person name="Margulies E.H."/>
            <person name="Herrero J."/>
            <person name="Green E.D."/>
            <person name="Haussler D."/>
            <person name="Siepel A."/>
            <person name="Goldman N."/>
            <person name="Pollard K.S."/>
            <person name="Pedersen J.S."/>
            <person name="Lander E.S."/>
            <person name="Kellis M."/>
        </authorList>
    </citation>
    <scope>NUCLEOTIDE SEQUENCE [LARGE SCALE GENOMIC DNA]</scope>
    <source>
        <strain evidence="8">Thorbecke</strain>
    </source>
</reference>
<name>G1TR34_RABIT</name>
<accession>G1TR34</accession>
<dbReference type="GO" id="GO:0005576">
    <property type="term" value="C:extracellular region"/>
    <property type="evidence" value="ECO:0007669"/>
    <property type="project" value="UniProtKB-ARBA"/>
</dbReference>
<protein>
    <recommendedName>
        <fullName evidence="6">Ig-like domain-containing protein</fullName>
    </recommendedName>
</protein>
<feature type="signal peptide" evidence="5">
    <location>
        <begin position="1"/>
        <end position="22"/>
    </location>
</feature>
<dbReference type="Proteomes" id="UP000001811">
    <property type="component" value="Unplaced"/>
</dbReference>
<keyword evidence="5" id="KW-0732">Signal</keyword>
<dbReference type="Pfam" id="PF07686">
    <property type="entry name" value="V-set"/>
    <property type="match status" value="1"/>
</dbReference>
<sequence>MLTMETGLRWLLLVAVLKGVQCQEQLKESRGGLVQPGGSLKLSCKASGFDLSSYAMCWVRQAPGMGLEWNGEINPNGGSTWYASRVNGRFTVSRNNVKSTLDLQMSSLTAADTSLYYCARDTVRTLRLSPDTNLPAGARGSTRGRIKSTEQTQTHSQMQWEVNPWSS</sequence>
<organism evidence="7 8">
    <name type="scientific">Oryctolagus cuniculus</name>
    <name type="common">Rabbit</name>
    <dbReference type="NCBI Taxonomy" id="9986"/>
    <lineage>
        <taxon>Eukaryota</taxon>
        <taxon>Metazoa</taxon>
        <taxon>Chordata</taxon>
        <taxon>Craniata</taxon>
        <taxon>Vertebrata</taxon>
        <taxon>Euteleostomi</taxon>
        <taxon>Mammalia</taxon>
        <taxon>Eutheria</taxon>
        <taxon>Euarchontoglires</taxon>
        <taxon>Glires</taxon>
        <taxon>Lagomorpha</taxon>
        <taxon>Leporidae</taxon>
        <taxon>Oryctolagus</taxon>
    </lineage>
</organism>
<keyword evidence="8" id="KW-1185">Reference proteome</keyword>
<dbReference type="SUPFAM" id="SSF48726">
    <property type="entry name" value="Immunoglobulin"/>
    <property type="match status" value="1"/>
</dbReference>
<dbReference type="InterPro" id="IPR013106">
    <property type="entry name" value="Ig_V-set"/>
</dbReference>
<dbReference type="InterPro" id="IPR036179">
    <property type="entry name" value="Ig-like_dom_sf"/>
</dbReference>
<proteinExistence type="predicted"/>
<dbReference type="STRING" id="9986.ENSOCUP00000019483"/>
<evidence type="ECO:0000259" key="6">
    <source>
        <dbReference type="PROSITE" id="PS50835"/>
    </source>
</evidence>
<feature type="region of interest" description="Disordered" evidence="4">
    <location>
        <begin position="129"/>
        <end position="167"/>
    </location>
</feature>
<dbReference type="eggNOG" id="ENOG502S5S3">
    <property type="taxonomic scope" value="Eukaryota"/>
</dbReference>
<dbReference type="GO" id="GO:0019814">
    <property type="term" value="C:immunoglobulin complex"/>
    <property type="evidence" value="ECO:0007669"/>
    <property type="project" value="UniProtKB-KW"/>
</dbReference>
<dbReference type="InParanoid" id="G1TR34"/>
<dbReference type="PROSITE" id="PS50835">
    <property type="entry name" value="IG_LIKE"/>
    <property type="match status" value="1"/>
</dbReference>
<dbReference type="AlphaFoldDB" id="G1TR34"/>
<dbReference type="SMART" id="SM00409">
    <property type="entry name" value="IG"/>
    <property type="match status" value="1"/>
</dbReference>
<dbReference type="GO" id="GO:0002250">
    <property type="term" value="P:adaptive immune response"/>
    <property type="evidence" value="ECO:0007669"/>
    <property type="project" value="UniProtKB-KW"/>
</dbReference>
<dbReference type="GeneTree" id="ENSGT01050000244936"/>
<dbReference type="PANTHER" id="PTHR23266">
    <property type="entry name" value="IMMUNOGLOBULIN HEAVY CHAIN"/>
    <property type="match status" value="1"/>
</dbReference>
<reference evidence="7" key="3">
    <citation type="submission" date="2025-09" db="UniProtKB">
        <authorList>
            <consortium name="Ensembl"/>
        </authorList>
    </citation>
    <scope>IDENTIFICATION</scope>
    <source>
        <strain evidence="7">Thorbecke</strain>
    </source>
</reference>
<keyword evidence="2" id="KW-1064">Adaptive immunity</keyword>
<dbReference type="Ensembl" id="ENSOCUT00000026705.2">
    <property type="protein sequence ID" value="ENSOCUP00000019483.2"/>
    <property type="gene ID" value="ENSOCUG00000025783.2"/>
</dbReference>
<dbReference type="SMART" id="SM00406">
    <property type="entry name" value="IGv"/>
    <property type="match status" value="1"/>
</dbReference>
<dbReference type="FunCoup" id="G1TR34">
    <property type="interactions" value="246"/>
</dbReference>
<feature type="chain" id="PRO_5023883377" description="Ig-like domain-containing protein" evidence="5">
    <location>
        <begin position="23"/>
        <end position="167"/>
    </location>
</feature>
<dbReference type="InterPro" id="IPR007110">
    <property type="entry name" value="Ig-like_dom"/>
</dbReference>
<keyword evidence="1" id="KW-0391">Immunity</keyword>